<feature type="domain" description="Elongation factor G-binding protein N-terminal" evidence="1">
    <location>
        <begin position="4"/>
        <end position="86"/>
    </location>
</feature>
<name>A0A845DT91_9BACI</name>
<dbReference type="EMBL" id="WMET01000001">
    <property type="protein sequence ID" value="MYL19572.1"/>
    <property type="molecule type" value="Genomic_DNA"/>
</dbReference>
<dbReference type="Pfam" id="PF07299">
    <property type="entry name" value="EF-G-binding_N"/>
    <property type="match status" value="1"/>
</dbReference>
<dbReference type="GO" id="GO:0003746">
    <property type="term" value="F:translation elongation factor activity"/>
    <property type="evidence" value="ECO:0007669"/>
    <property type="project" value="UniProtKB-KW"/>
</dbReference>
<dbReference type="Proteomes" id="UP000460949">
    <property type="component" value="Unassembled WGS sequence"/>
</dbReference>
<evidence type="ECO:0000259" key="2">
    <source>
        <dbReference type="Pfam" id="PF16571"/>
    </source>
</evidence>
<dbReference type="AlphaFoldDB" id="A0A845DT91"/>
<dbReference type="InterPro" id="IPR038344">
    <property type="entry name" value="EF-G_N_sf"/>
</dbReference>
<keyword evidence="3" id="KW-0251">Elongation factor</keyword>
<gene>
    <name evidence="3" type="ORF">GLW04_06680</name>
</gene>
<dbReference type="Pfam" id="PF16571">
    <property type="entry name" value="FBP_C"/>
    <property type="match status" value="1"/>
</dbReference>
<dbReference type="CDD" id="cd16342">
    <property type="entry name" value="FusC_FusB"/>
    <property type="match status" value="1"/>
</dbReference>
<dbReference type="RefSeq" id="WP_160835949.1">
    <property type="nucleotide sequence ID" value="NZ_WMET01000001.1"/>
</dbReference>
<keyword evidence="3" id="KW-0648">Protein biosynthesis</keyword>
<feature type="domain" description="Elongation factor G-binding protein C-terminal treble-clef zinc-finger" evidence="2">
    <location>
        <begin position="100"/>
        <end position="204"/>
    </location>
</feature>
<accession>A0A845DT91</accession>
<comment type="caution">
    <text evidence="3">The sequence shown here is derived from an EMBL/GenBank/DDBJ whole genome shotgun (WGS) entry which is preliminary data.</text>
</comment>
<evidence type="ECO:0000313" key="4">
    <source>
        <dbReference type="Proteomes" id="UP000460949"/>
    </source>
</evidence>
<evidence type="ECO:0000259" key="1">
    <source>
        <dbReference type="Pfam" id="PF07299"/>
    </source>
</evidence>
<protein>
    <submittedName>
        <fullName evidence="3">Elongation factor G-binding protein</fullName>
    </submittedName>
</protein>
<dbReference type="Gene3D" id="1.20.1280.250">
    <property type="match status" value="1"/>
</dbReference>
<proteinExistence type="predicted"/>
<sequence length="213" mass="24648">MDAFIRSDQYHFIQNETQNLLNGHRTTTDSSVTQALTSLSSEKALDVFDTLTKEQSALIRQIEHVQEETDAIFYFSRLKHYVIPFPKLTDAEIQLLFPKVKKLQVPEFDEADWSEMSYMGWNDPAANRKYLITKVEGRYTGLYGHFLPSRQNNICTICHEQEQVGLFTVTGPGNDSGESVSRGNYICYDSRKCNENIKSRKPLETFIRRMMNQ</sequence>
<organism evidence="3 4">
    <name type="scientific">Halobacillus litoralis</name>
    <dbReference type="NCBI Taxonomy" id="45668"/>
    <lineage>
        <taxon>Bacteria</taxon>
        <taxon>Bacillati</taxon>
        <taxon>Bacillota</taxon>
        <taxon>Bacilli</taxon>
        <taxon>Bacillales</taxon>
        <taxon>Bacillaceae</taxon>
        <taxon>Halobacillus</taxon>
    </lineage>
</organism>
<evidence type="ECO:0000313" key="3">
    <source>
        <dbReference type="EMBL" id="MYL19572.1"/>
    </source>
</evidence>
<dbReference type="InterPro" id="IPR010841">
    <property type="entry name" value="EF-G-binding_N"/>
</dbReference>
<dbReference type="InterPro" id="IPR032330">
    <property type="entry name" value="EF-G-binding_C"/>
</dbReference>
<reference evidence="3 4" key="1">
    <citation type="submission" date="2019-11" db="EMBL/GenBank/DDBJ databases">
        <title>Genome sequences of 17 halophilic strains isolated from different environments.</title>
        <authorList>
            <person name="Furrow R.E."/>
        </authorList>
    </citation>
    <scope>NUCLEOTIDE SEQUENCE [LARGE SCALE GENOMIC DNA]</scope>
    <source>
        <strain evidence="3 4">22511_23_Filter</strain>
    </source>
</reference>